<name>A0A072UU30_MEDTR</name>
<reference evidence="3" key="3">
    <citation type="submission" date="2015-04" db="UniProtKB">
        <authorList>
            <consortium name="EnsemblPlants"/>
        </authorList>
    </citation>
    <scope>IDENTIFICATION</scope>
    <source>
        <strain evidence="3">cv. Jemalong A17</strain>
    </source>
</reference>
<evidence type="ECO:0000313" key="2">
    <source>
        <dbReference type="EMBL" id="KEH33157.1"/>
    </source>
</evidence>
<dbReference type="EnsemblPlants" id="KEH33157">
    <property type="protein sequence ID" value="KEH33157"/>
    <property type="gene ID" value="MTR_3g025425"/>
</dbReference>
<keyword evidence="4" id="KW-1185">Reference proteome</keyword>
<evidence type="ECO:0000313" key="4">
    <source>
        <dbReference type="Proteomes" id="UP000002051"/>
    </source>
</evidence>
<evidence type="ECO:0000256" key="1">
    <source>
        <dbReference type="SAM" id="MobiDB-lite"/>
    </source>
</evidence>
<sequence length="63" mass="7231">MVPNEVAKSTVTVRRKRKRKNIVGGGEEQRSMTVRRGTKKTLLCTKGNLRKQTNYTTSTHDFH</sequence>
<dbReference type="EMBL" id="CM001219">
    <property type="protein sequence ID" value="KEH33157.1"/>
    <property type="molecule type" value="Genomic_DNA"/>
</dbReference>
<proteinExistence type="predicted"/>
<reference evidence="2 4" key="1">
    <citation type="journal article" date="2011" name="Nature">
        <title>The Medicago genome provides insight into the evolution of rhizobial symbioses.</title>
        <authorList>
            <person name="Young N.D."/>
            <person name="Debelle F."/>
            <person name="Oldroyd G.E."/>
            <person name="Geurts R."/>
            <person name="Cannon S.B."/>
            <person name="Udvardi M.K."/>
            <person name="Benedito V.A."/>
            <person name="Mayer K.F."/>
            <person name="Gouzy J."/>
            <person name="Schoof H."/>
            <person name="Van de Peer Y."/>
            <person name="Proost S."/>
            <person name="Cook D.R."/>
            <person name="Meyers B.C."/>
            <person name="Spannagl M."/>
            <person name="Cheung F."/>
            <person name="De Mita S."/>
            <person name="Krishnakumar V."/>
            <person name="Gundlach H."/>
            <person name="Zhou S."/>
            <person name="Mudge J."/>
            <person name="Bharti A.K."/>
            <person name="Murray J.D."/>
            <person name="Naoumkina M.A."/>
            <person name="Rosen B."/>
            <person name="Silverstein K.A."/>
            <person name="Tang H."/>
            <person name="Rombauts S."/>
            <person name="Zhao P.X."/>
            <person name="Zhou P."/>
            <person name="Barbe V."/>
            <person name="Bardou P."/>
            <person name="Bechner M."/>
            <person name="Bellec A."/>
            <person name="Berger A."/>
            <person name="Berges H."/>
            <person name="Bidwell S."/>
            <person name="Bisseling T."/>
            <person name="Choisne N."/>
            <person name="Couloux A."/>
            <person name="Denny R."/>
            <person name="Deshpande S."/>
            <person name="Dai X."/>
            <person name="Doyle J.J."/>
            <person name="Dudez A.M."/>
            <person name="Farmer A.D."/>
            <person name="Fouteau S."/>
            <person name="Franken C."/>
            <person name="Gibelin C."/>
            <person name="Gish J."/>
            <person name="Goldstein S."/>
            <person name="Gonzalez A.J."/>
            <person name="Green P.J."/>
            <person name="Hallab A."/>
            <person name="Hartog M."/>
            <person name="Hua A."/>
            <person name="Humphray S.J."/>
            <person name="Jeong D.H."/>
            <person name="Jing Y."/>
            <person name="Jocker A."/>
            <person name="Kenton S.M."/>
            <person name="Kim D.J."/>
            <person name="Klee K."/>
            <person name="Lai H."/>
            <person name="Lang C."/>
            <person name="Lin S."/>
            <person name="Macmil S.L."/>
            <person name="Magdelenat G."/>
            <person name="Matthews L."/>
            <person name="McCorrison J."/>
            <person name="Monaghan E.L."/>
            <person name="Mun J.H."/>
            <person name="Najar F.Z."/>
            <person name="Nicholson C."/>
            <person name="Noirot C."/>
            <person name="O'Bleness M."/>
            <person name="Paule C.R."/>
            <person name="Poulain J."/>
            <person name="Prion F."/>
            <person name="Qin B."/>
            <person name="Qu C."/>
            <person name="Retzel E.F."/>
            <person name="Riddle C."/>
            <person name="Sallet E."/>
            <person name="Samain S."/>
            <person name="Samson N."/>
            <person name="Sanders I."/>
            <person name="Saurat O."/>
            <person name="Scarpelli C."/>
            <person name="Schiex T."/>
            <person name="Segurens B."/>
            <person name="Severin A.J."/>
            <person name="Sherrier D.J."/>
            <person name="Shi R."/>
            <person name="Sims S."/>
            <person name="Singer S.R."/>
            <person name="Sinharoy S."/>
            <person name="Sterck L."/>
            <person name="Viollet A."/>
            <person name="Wang B.B."/>
            <person name="Wang K."/>
            <person name="Wang M."/>
            <person name="Wang X."/>
            <person name="Warfsmann J."/>
            <person name="Weissenbach J."/>
            <person name="White D.D."/>
            <person name="White J.D."/>
            <person name="Wiley G.B."/>
            <person name="Wincker P."/>
            <person name="Xing Y."/>
            <person name="Yang L."/>
            <person name="Yao Z."/>
            <person name="Ying F."/>
            <person name="Zhai J."/>
            <person name="Zhou L."/>
            <person name="Zuber A."/>
            <person name="Denarie J."/>
            <person name="Dixon R.A."/>
            <person name="May G.D."/>
            <person name="Schwartz D.C."/>
            <person name="Rogers J."/>
            <person name="Quetier F."/>
            <person name="Town C.D."/>
            <person name="Roe B.A."/>
        </authorList>
    </citation>
    <scope>NUCLEOTIDE SEQUENCE [LARGE SCALE GENOMIC DNA]</scope>
    <source>
        <strain evidence="2">A17</strain>
        <strain evidence="3 4">cv. Jemalong A17</strain>
    </source>
</reference>
<protein>
    <submittedName>
        <fullName evidence="2 3">Uncharacterized protein</fullName>
    </submittedName>
</protein>
<accession>A0A072UU30</accession>
<gene>
    <name evidence="2" type="ordered locus">MTR_3g025425</name>
</gene>
<organism evidence="2 4">
    <name type="scientific">Medicago truncatula</name>
    <name type="common">Barrel medic</name>
    <name type="synonym">Medicago tribuloides</name>
    <dbReference type="NCBI Taxonomy" id="3880"/>
    <lineage>
        <taxon>Eukaryota</taxon>
        <taxon>Viridiplantae</taxon>
        <taxon>Streptophyta</taxon>
        <taxon>Embryophyta</taxon>
        <taxon>Tracheophyta</taxon>
        <taxon>Spermatophyta</taxon>
        <taxon>Magnoliopsida</taxon>
        <taxon>eudicotyledons</taxon>
        <taxon>Gunneridae</taxon>
        <taxon>Pentapetalae</taxon>
        <taxon>rosids</taxon>
        <taxon>fabids</taxon>
        <taxon>Fabales</taxon>
        <taxon>Fabaceae</taxon>
        <taxon>Papilionoideae</taxon>
        <taxon>50 kb inversion clade</taxon>
        <taxon>NPAAA clade</taxon>
        <taxon>Hologalegina</taxon>
        <taxon>IRL clade</taxon>
        <taxon>Trifolieae</taxon>
        <taxon>Medicago</taxon>
    </lineage>
</organism>
<reference evidence="2 4" key="2">
    <citation type="journal article" date="2014" name="BMC Genomics">
        <title>An improved genome release (version Mt4.0) for the model legume Medicago truncatula.</title>
        <authorList>
            <person name="Tang H."/>
            <person name="Krishnakumar V."/>
            <person name="Bidwell S."/>
            <person name="Rosen B."/>
            <person name="Chan A."/>
            <person name="Zhou S."/>
            <person name="Gentzbittel L."/>
            <person name="Childs K.L."/>
            <person name="Yandell M."/>
            <person name="Gundlach H."/>
            <person name="Mayer K.F."/>
            <person name="Schwartz D.C."/>
            <person name="Town C.D."/>
        </authorList>
    </citation>
    <scope>GENOME REANNOTATION</scope>
    <source>
        <strain evidence="2">A17</strain>
        <strain evidence="3 4">cv. Jemalong A17</strain>
    </source>
</reference>
<dbReference type="Proteomes" id="UP000002051">
    <property type="component" value="Chromosome 3"/>
</dbReference>
<evidence type="ECO:0000313" key="3">
    <source>
        <dbReference type="EnsemblPlants" id="KEH33157"/>
    </source>
</evidence>
<dbReference type="HOGENOM" id="CLU_2889129_0_0_1"/>
<dbReference type="AlphaFoldDB" id="A0A072UU30"/>
<feature type="region of interest" description="Disordered" evidence="1">
    <location>
        <begin position="1"/>
        <end position="36"/>
    </location>
</feature>